<dbReference type="PANTHER" id="PTHR24186:SF50">
    <property type="entry name" value="ANKYRIN REPEAT-CONTAINING PROTEIN ITN1-LIKE ISOFORM X1"/>
    <property type="match status" value="1"/>
</dbReference>
<accession>A0AAW0K6C2</accession>
<comment type="caution">
    <text evidence="3">The sequence shown here is derived from an EMBL/GenBank/DDBJ whole genome shotgun (WGS) entry which is preliminary data.</text>
</comment>
<dbReference type="GO" id="GO:0005886">
    <property type="term" value="C:plasma membrane"/>
    <property type="evidence" value="ECO:0007669"/>
    <property type="project" value="TreeGrafter"/>
</dbReference>
<evidence type="ECO:0000313" key="4">
    <source>
        <dbReference type="Proteomes" id="UP000237347"/>
    </source>
</evidence>
<evidence type="ECO:0000256" key="2">
    <source>
        <dbReference type="ARBA" id="ARBA00023043"/>
    </source>
</evidence>
<proteinExistence type="predicted"/>
<dbReference type="PANTHER" id="PTHR24186">
    <property type="entry name" value="PROTEIN PHOSPHATASE 1 REGULATORY SUBUNIT"/>
    <property type="match status" value="1"/>
</dbReference>
<keyword evidence="4" id="KW-1185">Reference proteome</keyword>
<gene>
    <name evidence="3" type="primary">Ankrd16</name>
    <name evidence="3" type="ORF">CFP56_024740</name>
</gene>
<keyword evidence="2" id="KW-0040">ANK repeat</keyword>
<dbReference type="SMART" id="SM00248">
    <property type="entry name" value="ANK"/>
    <property type="match status" value="2"/>
</dbReference>
<evidence type="ECO:0000256" key="1">
    <source>
        <dbReference type="ARBA" id="ARBA00022737"/>
    </source>
</evidence>
<protein>
    <submittedName>
        <fullName evidence="3">Ankyrin repeat domain-containing protein 16</fullName>
    </submittedName>
</protein>
<evidence type="ECO:0000313" key="3">
    <source>
        <dbReference type="EMBL" id="KAK7834308.1"/>
    </source>
</evidence>
<dbReference type="EMBL" id="PKMF04000388">
    <property type="protein sequence ID" value="KAK7834308.1"/>
    <property type="molecule type" value="Genomic_DNA"/>
</dbReference>
<dbReference type="Gene3D" id="1.25.40.20">
    <property type="entry name" value="Ankyrin repeat-containing domain"/>
    <property type="match status" value="1"/>
</dbReference>
<dbReference type="Gramene" id="rna-CFP56_65670">
    <property type="protein sequence ID" value="cds-POE84871.1"/>
    <property type="gene ID" value="gene-CFP56_65670"/>
</dbReference>
<dbReference type="InterPro" id="IPR002110">
    <property type="entry name" value="Ankyrin_rpt"/>
</dbReference>
<sequence>MDSQPFVYLLLKNGNSPAYVRNKEGLSALHIAAKEDNYVVMYILMTACPNMYELLDNKGWNALHAAAESGRLEAFEFLKARLEFDEWSLTYEARLEFRSLINKQDEEGNMPMYLAAINGH</sequence>
<dbReference type="Proteomes" id="UP000237347">
    <property type="component" value="Unassembled WGS sequence"/>
</dbReference>
<dbReference type="InterPro" id="IPR036770">
    <property type="entry name" value="Ankyrin_rpt-contain_sf"/>
</dbReference>
<dbReference type="AlphaFoldDB" id="A0AAW0K6C2"/>
<dbReference type="Pfam" id="PF12796">
    <property type="entry name" value="Ank_2"/>
    <property type="match status" value="1"/>
</dbReference>
<name>A0AAW0K6C2_QUESU</name>
<reference evidence="3 4" key="1">
    <citation type="journal article" date="2018" name="Sci. Data">
        <title>The draft genome sequence of cork oak.</title>
        <authorList>
            <person name="Ramos A.M."/>
            <person name="Usie A."/>
            <person name="Barbosa P."/>
            <person name="Barros P.M."/>
            <person name="Capote T."/>
            <person name="Chaves I."/>
            <person name="Simoes F."/>
            <person name="Abreu I."/>
            <person name="Carrasquinho I."/>
            <person name="Faro C."/>
            <person name="Guimaraes J.B."/>
            <person name="Mendonca D."/>
            <person name="Nobrega F."/>
            <person name="Rodrigues L."/>
            <person name="Saibo N.J.M."/>
            <person name="Varela M.C."/>
            <person name="Egas C."/>
            <person name="Matos J."/>
            <person name="Miguel C.M."/>
            <person name="Oliveira M.M."/>
            <person name="Ricardo C.P."/>
            <person name="Goncalves S."/>
        </authorList>
    </citation>
    <scope>NUCLEOTIDE SEQUENCE [LARGE SCALE GENOMIC DNA]</scope>
    <source>
        <strain evidence="4">cv. HL8</strain>
    </source>
</reference>
<dbReference type="SUPFAM" id="SSF48403">
    <property type="entry name" value="Ankyrin repeat"/>
    <property type="match status" value="1"/>
</dbReference>
<organism evidence="3 4">
    <name type="scientific">Quercus suber</name>
    <name type="common">Cork oak</name>
    <dbReference type="NCBI Taxonomy" id="58331"/>
    <lineage>
        <taxon>Eukaryota</taxon>
        <taxon>Viridiplantae</taxon>
        <taxon>Streptophyta</taxon>
        <taxon>Embryophyta</taxon>
        <taxon>Tracheophyta</taxon>
        <taxon>Spermatophyta</taxon>
        <taxon>Magnoliopsida</taxon>
        <taxon>eudicotyledons</taxon>
        <taxon>Gunneridae</taxon>
        <taxon>Pentapetalae</taxon>
        <taxon>rosids</taxon>
        <taxon>fabids</taxon>
        <taxon>Fagales</taxon>
        <taxon>Fagaceae</taxon>
        <taxon>Quercus</taxon>
    </lineage>
</organism>
<keyword evidence="1" id="KW-0677">Repeat</keyword>